<dbReference type="EMBL" id="ML179218">
    <property type="protein sequence ID" value="THU94660.1"/>
    <property type="molecule type" value="Genomic_DNA"/>
</dbReference>
<name>A0A4S8LYL2_DENBC</name>
<keyword evidence="3" id="KW-1185">Reference proteome</keyword>
<dbReference type="AlphaFoldDB" id="A0A4S8LYL2"/>
<proteinExistence type="predicted"/>
<feature type="region of interest" description="Disordered" evidence="1">
    <location>
        <begin position="133"/>
        <end position="206"/>
    </location>
</feature>
<evidence type="ECO:0000313" key="3">
    <source>
        <dbReference type="Proteomes" id="UP000297245"/>
    </source>
</evidence>
<evidence type="ECO:0000256" key="1">
    <source>
        <dbReference type="SAM" id="MobiDB-lite"/>
    </source>
</evidence>
<evidence type="ECO:0000313" key="2">
    <source>
        <dbReference type="EMBL" id="THU94660.1"/>
    </source>
</evidence>
<organism evidence="2 3">
    <name type="scientific">Dendrothele bispora (strain CBS 962.96)</name>
    <dbReference type="NCBI Taxonomy" id="1314807"/>
    <lineage>
        <taxon>Eukaryota</taxon>
        <taxon>Fungi</taxon>
        <taxon>Dikarya</taxon>
        <taxon>Basidiomycota</taxon>
        <taxon>Agaricomycotina</taxon>
        <taxon>Agaricomycetes</taxon>
        <taxon>Agaricomycetidae</taxon>
        <taxon>Agaricales</taxon>
        <taxon>Agaricales incertae sedis</taxon>
        <taxon>Dendrothele</taxon>
    </lineage>
</organism>
<gene>
    <name evidence="2" type="ORF">K435DRAFT_798715</name>
</gene>
<sequence>MLFTVTHNENHLLDFVSEVSLTDPLQDATDDCDWLDYKETREVAFLVTVAQIHEEIFDAPRCRKYSKVYHRVRISQDPDNKLGSLTRLDEDTSDCCCPLLLFQPDEEHDICIRRALRDLEDRYAREAQDIVDKNESKTSVKNKTTSGVDEPPAVRSTLKTNRKRSREDSVNDDEEIPLAKKARNDKTDSTNNKLPVEVIDLTQDDE</sequence>
<reference evidence="2 3" key="1">
    <citation type="journal article" date="2019" name="Nat. Ecol. Evol.">
        <title>Megaphylogeny resolves global patterns of mushroom evolution.</title>
        <authorList>
            <person name="Varga T."/>
            <person name="Krizsan K."/>
            <person name="Foldi C."/>
            <person name="Dima B."/>
            <person name="Sanchez-Garcia M."/>
            <person name="Sanchez-Ramirez S."/>
            <person name="Szollosi G.J."/>
            <person name="Szarkandi J.G."/>
            <person name="Papp V."/>
            <person name="Albert L."/>
            <person name="Andreopoulos W."/>
            <person name="Angelini C."/>
            <person name="Antonin V."/>
            <person name="Barry K.W."/>
            <person name="Bougher N.L."/>
            <person name="Buchanan P."/>
            <person name="Buyck B."/>
            <person name="Bense V."/>
            <person name="Catcheside P."/>
            <person name="Chovatia M."/>
            <person name="Cooper J."/>
            <person name="Damon W."/>
            <person name="Desjardin D."/>
            <person name="Finy P."/>
            <person name="Geml J."/>
            <person name="Haridas S."/>
            <person name="Hughes K."/>
            <person name="Justo A."/>
            <person name="Karasinski D."/>
            <person name="Kautmanova I."/>
            <person name="Kiss B."/>
            <person name="Kocsube S."/>
            <person name="Kotiranta H."/>
            <person name="LaButti K.M."/>
            <person name="Lechner B.E."/>
            <person name="Liimatainen K."/>
            <person name="Lipzen A."/>
            <person name="Lukacs Z."/>
            <person name="Mihaltcheva S."/>
            <person name="Morgado L.N."/>
            <person name="Niskanen T."/>
            <person name="Noordeloos M.E."/>
            <person name="Ohm R.A."/>
            <person name="Ortiz-Santana B."/>
            <person name="Ovrebo C."/>
            <person name="Racz N."/>
            <person name="Riley R."/>
            <person name="Savchenko A."/>
            <person name="Shiryaev A."/>
            <person name="Soop K."/>
            <person name="Spirin V."/>
            <person name="Szebenyi C."/>
            <person name="Tomsovsky M."/>
            <person name="Tulloss R.E."/>
            <person name="Uehling J."/>
            <person name="Grigoriev I.V."/>
            <person name="Vagvolgyi C."/>
            <person name="Papp T."/>
            <person name="Martin F.M."/>
            <person name="Miettinen O."/>
            <person name="Hibbett D.S."/>
            <person name="Nagy L.G."/>
        </authorList>
    </citation>
    <scope>NUCLEOTIDE SEQUENCE [LARGE SCALE GENOMIC DNA]</scope>
    <source>
        <strain evidence="2 3">CBS 962.96</strain>
    </source>
</reference>
<protein>
    <submittedName>
        <fullName evidence="2">Uncharacterized protein</fullName>
    </submittedName>
</protein>
<accession>A0A4S8LYL2</accession>
<dbReference type="Proteomes" id="UP000297245">
    <property type="component" value="Unassembled WGS sequence"/>
</dbReference>